<feature type="transmembrane region" description="Helical" evidence="6">
    <location>
        <begin position="280"/>
        <end position="297"/>
    </location>
</feature>
<feature type="transmembrane region" description="Helical" evidence="6">
    <location>
        <begin position="188"/>
        <end position="208"/>
    </location>
</feature>
<feature type="transmembrane region" description="Helical" evidence="6">
    <location>
        <begin position="220"/>
        <end position="240"/>
    </location>
</feature>
<feature type="transmembrane region" description="Helical" evidence="6">
    <location>
        <begin position="72"/>
        <end position="91"/>
    </location>
</feature>
<dbReference type="EMBL" id="WWCX01000147">
    <property type="protein sequence ID" value="MYM98772.1"/>
    <property type="molecule type" value="Genomic_DNA"/>
</dbReference>
<evidence type="ECO:0000256" key="6">
    <source>
        <dbReference type="SAM" id="Phobius"/>
    </source>
</evidence>
<feature type="domain" description="EamA" evidence="7">
    <location>
        <begin position="10"/>
        <end position="141"/>
    </location>
</feature>
<keyword evidence="4 6" id="KW-1133">Transmembrane helix</keyword>
<gene>
    <name evidence="8" type="ORF">GTP90_33520</name>
</gene>
<keyword evidence="3 6" id="KW-0812">Transmembrane</keyword>
<feature type="transmembrane region" description="Helical" evidence="6">
    <location>
        <begin position="37"/>
        <end position="60"/>
    </location>
</feature>
<accession>A0A845GZM9</accession>
<evidence type="ECO:0000256" key="1">
    <source>
        <dbReference type="ARBA" id="ARBA00004141"/>
    </source>
</evidence>
<evidence type="ECO:0000256" key="2">
    <source>
        <dbReference type="ARBA" id="ARBA00007362"/>
    </source>
</evidence>
<feature type="transmembrane region" description="Helical" evidence="6">
    <location>
        <begin position="97"/>
        <end position="120"/>
    </location>
</feature>
<feature type="domain" description="EamA" evidence="7">
    <location>
        <begin position="156"/>
        <end position="296"/>
    </location>
</feature>
<feature type="transmembrane region" description="Helical" evidence="6">
    <location>
        <begin position="152"/>
        <end position="176"/>
    </location>
</feature>
<dbReference type="Proteomes" id="UP000447355">
    <property type="component" value="Unassembled WGS sequence"/>
</dbReference>
<evidence type="ECO:0000313" key="9">
    <source>
        <dbReference type="Proteomes" id="UP000447355"/>
    </source>
</evidence>
<organism evidence="8 9">
    <name type="scientific">Duganella vulcania</name>
    <dbReference type="NCBI Taxonomy" id="2692166"/>
    <lineage>
        <taxon>Bacteria</taxon>
        <taxon>Pseudomonadati</taxon>
        <taxon>Pseudomonadota</taxon>
        <taxon>Betaproteobacteria</taxon>
        <taxon>Burkholderiales</taxon>
        <taxon>Oxalobacteraceae</taxon>
        <taxon>Telluria group</taxon>
        <taxon>Duganella</taxon>
    </lineage>
</organism>
<feature type="transmembrane region" description="Helical" evidence="6">
    <location>
        <begin position="127"/>
        <end position="146"/>
    </location>
</feature>
<dbReference type="SUPFAM" id="SSF103481">
    <property type="entry name" value="Multidrug resistance efflux transporter EmrE"/>
    <property type="match status" value="2"/>
</dbReference>
<dbReference type="PANTHER" id="PTHR32322">
    <property type="entry name" value="INNER MEMBRANE TRANSPORTER"/>
    <property type="match status" value="1"/>
</dbReference>
<dbReference type="GO" id="GO:0016020">
    <property type="term" value="C:membrane"/>
    <property type="evidence" value="ECO:0007669"/>
    <property type="project" value="UniProtKB-SubCell"/>
</dbReference>
<dbReference type="InterPro" id="IPR037185">
    <property type="entry name" value="EmrE-like"/>
</dbReference>
<name>A0A845GZM9_9BURK</name>
<dbReference type="InterPro" id="IPR000620">
    <property type="entry name" value="EamA_dom"/>
</dbReference>
<comment type="similarity">
    <text evidence="2">Belongs to the EamA transporter family.</text>
</comment>
<dbReference type="AlphaFoldDB" id="A0A845GZM9"/>
<dbReference type="RefSeq" id="WP_161087570.1">
    <property type="nucleotide sequence ID" value="NZ_WWCX01000147.1"/>
</dbReference>
<evidence type="ECO:0000256" key="3">
    <source>
        <dbReference type="ARBA" id="ARBA00022692"/>
    </source>
</evidence>
<keyword evidence="5 6" id="KW-0472">Membrane</keyword>
<protein>
    <submittedName>
        <fullName evidence="8">EamA family transporter</fullName>
    </submittedName>
</protein>
<dbReference type="PANTHER" id="PTHR32322:SF2">
    <property type="entry name" value="EAMA DOMAIN-CONTAINING PROTEIN"/>
    <property type="match status" value="1"/>
</dbReference>
<evidence type="ECO:0000256" key="5">
    <source>
        <dbReference type="ARBA" id="ARBA00023136"/>
    </source>
</evidence>
<evidence type="ECO:0000259" key="7">
    <source>
        <dbReference type="Pfam" id="PF00892"/>
    </source>
</evidence>
<dbReference type="InterPro" id="IPR050638">
    <property type="entry name" value="AA-Vitamin_Transporters"/>
</dbReference>
<comment type="subcellular location">
    <subcellularLocation>
        <location evidence="1">Membrane</location>
        <topology evidence="1">Multi-pass membrane protein</topology>
    </subcellularLocation>
</comment>
<dbReference type="Gene3D" id="1.10.3730.20">
    <property type="match status" value="1"/>
</dbReference>
<dbReference type="Pfam" id="PF00892">
    <property type="entry name" value="EamA"/>
    <property type="match status" value="2"/>
</dbReference>
<evidence type="ECO:0000256" key="4">
    <source>
        <dbReference type="ARBA" id="ARBA00022989"/>
    </source>
</evidence>
<proteinExistence type="inferred from homology"/>
<comment type="caution">
    <text evidence="8">The sequence shown here is derived from an EMBL/GenBank/DDBJ whole genome shotgun (WGS) entry which is preliminary data.</text>
</comment>
<reference evidence="8" key="1">
    <citation type="submission" date="2019-12" db="EMBL/GenBank/DDBJ databases">
        <title>Novel species isolated from a subtropical stream in China.</title>
        <authorList>
            <person name="Lu H."/>
        </authorList>
    </citation>
    <scope>NUCLEOTIDE SEQUENCE [LARGE SCALE GENOMIC DNA]</scope>
    <source>
        <strain evidence="8">FT81W</strain>
    </source>
</reference>
<sequence length="299" mass="32058">MSTRLTPRTVFLLTLPPLLWAGNSIVGRLVHDQLPPVLLNLLRWVLAGAILLPLAGPVFSRAAGMWRYWKQYALLGLLGIGLYNTLQYMALQTSTPINVTLVASGMPVWMMLTGWLFFGVPVSRRQMAGAVLSIAGVLLVLARGEWRHVLELRLVAGDLFMILATIAWSLYSWLLTRAREPAALRADWAGFLLAQVAFGVLWSGGFALGEQALGAQPVQWSWTLAGALAYVAAGPGVIAFRCWGAGVQAAGPAIGAFFVNLTPLFTAVLSAAFLGDAPHGYHVAAFALIVGGIVVSARR</sequence>
<feature type="transmembrane region" description="Helical" evidence="6">
    <location>
        <begin position="252"/>
        <end position="274"/>
    </location>
</feature>
<evidence type="ECO:0000313" key="8">
    <source>
        <dbReference type="EMBL" id="MYM98772.1"/>
    </source>
</evidence>